<dbReference type="RefSeq" id="WP_153350373.1">
    <property type="nucleotide sequence ID" value="NZ_WIVX01000001.1"/>
</dbReference>
<dbReference type="EMBL" id="WIVX01000001">
    <property type="protein sequence ID" value="MQU29853.1"/>
    <property type="molecule type" value="Genomic_DNA"/>
</dbReference>
<dbReference type="Proteomes" id="UP000470186">
    <property type="component" value="Unassembled WGS sequence"/>
</dbReference>
<sequence length="446" mass="47686">MTTNKKRPSDLATAWDSNLEAVFHVHRPGNSQKASVRQVVDAVVAAIPTPEPGEENTVSGIETGTIVMLPEGSYTDYFECDGSIKESSLASELAGIINGGTPKYQSILSSSVARKSLTTGEVLDAVYFKGLLFTVNSVTPFITAYDSSFNLVYSSASALGHKRLVVTDNAVYFLNGSYNIYCIQVNGSTVTAAYAGESSQSSNGGFSAVSVSADEDLFCWISLRRLYNPKTNTKRNLSGGFTIGGLDQGSTVVKTDSGRIFFAGAYGASAPGLYEMFIDTLAPTVTSARLLQSIYPAPDTIKCAGDFVYFGVAGVQFKLNAETDRVTSVTSPYFVNATAVTHSIACHNNFLFVNGLRATANNFGYVSFDNGNTFNKLPAFNTKLAGMLIDQVAHKALYFGDSGTVGSADGSTGNVEIHQLTLIDNNYFKLPLVTGACEGYRFYVKK</sequence>
<evidence type="ECO:0000313" key="2">
    <source>
        <dbReference type="Proteomes" id="UP000470186"/>
    </source>
</evidence>
<name>A0A7X2CG52_9PSED</name>
<comment type="caution">
    <text evidence="1">The sequence shown here is derived from an EMBL/GenBank/DDBJ whole genome shotgun (WGS) entry which is preliminary data.</text>
</comment>
<dbReference type="AlphaFoldDB" id="A0A7X2CG52"/>
<keyword evidence="2" id="KW-1185">Reference proteome</keyword>
<gene>
    <name evidence="1" type="ORF">GHO30_00325</name>
</gene>
<reference evidence="1 2" key="1">
    <citation type="submission" date="2019-10" db="EMBL/GenBank/DDBJ databases">
        <title>Evaluation of single-gene subtyping targets for Pseudomonas.</title>
        <authorList>
            <person name="Reichler S.J."/>
            <person name="Orsi R.H."/>
            <person name="Wiedmann M."/>
            <person name="Martin N.H."/>
            <person name="Murphy S.I."/>
        </authorList>
    </citation>
    <scope>NUCLEOTIDE SEQUENCE [LARGE SCALE GENOMIC DNA]</scope>
    <source>
        <strain evidence="1 2">FSL R10-2107</strain>
    </source>
</reference>
<accession>A0A7X2CG52</accession>
<proteinExistence type="predicted"/>
<organism evidence="1 2">
    <name type="scientific">Pseudomonas helleri</name>
    <dbReference type="NCBI Taxonomy" id="1608996"/>
    <lineage>
        <taxon>Bacteria</taxon>
        <taxon>Pseudomonadati</taxon>
        <taxon>Pseudomonadota</taxon>
        <taxon>Gammaproteobacteria</taxon>
        <taxon>Pseudomonadales</taxon>
        <taxon>Pseudomonadaceae</taxon>
        <taxon>Pseudomonas</taxon>
    </lineage>
</organism>
<protein>
    <submittedName>
        <fullName evidence="1">Uncharacterized protein</fullName>
    </submittedName>
</protein>
<evidence type="ECO:0000313" key="1">
    <source>
        <dbReference type="EMBL" id="MQU29853.1"/>
    </source>
</evidence>